<dbReference type="Pfam" id="PF00534">
    <property type="entry name" value="Glycos_transf_1"/>
    <property type="match status" value="1"/>
</dbReference>
<dbReference type="PANTHER" id="PTHR45947:SF3">
    <property type="entry name" value="SULFOQUINOVOSYL TRANSFERASE SQD2"/>
    <property type="match status" value="1"/>
</dbReference>
<dbReference type="Gene3D" id="3.40.50.2000">
    <property type="entry name" value="Glycogen Phosphorylase B"/>
    <property type="match status" value="2"/>
</dbReference>
<dbReference type="Proteomes" id="UP000189004">
    <property type="component" value="Unassembled WGS sequence"/>
</dbReference>
<dbReference type="InterPro" id="IPR001296">
    <property type="entry name" value="Glyco_trans_1"/>
</dbReference>
<name>A0A1V3BWX1_9ACTN</name>
<organism evidence="6 7">
    <name type="scientific">Nocardiopsis sinuspersici</name>
    <dbReference type="NCBI Taxonomy" id="501010"/>
    <lineage>
        <taxon>Bacteria</taxon>
        <taxon>Bacillati</taxon>
        <taxon>Actinomycetota</taxon>
        <taxon>Actinomycetes</taxon>
        <taxon>Streptosporangiales</taxon>
        <taxon>Nocardiopsidaceae</taxon>
        <taxon>Nocardiopsis</taxon>
    </lineage>
</organism>
<gene>
    <name evidence="6" type="ORF">NOSIN_02955</name>
</gene>
<feature type="domain" description="Glycosyltransferase subfamily 4-like N-terminal" evidence="5">
    <location>
        <begin position="23"/>
        <end position="186"/>
    </location>
</feature>
<keyword evidence="2 6" id="KW-0808">Transferase</keyword>
<dbReference type="InterPro" id="IPR028098">
    <property type="entry name" value="Glyco_trans_4-like_N"/>
</dbReference>
<evidence type="ECO:0000256" key="3">
    <source>
        <dbReference type="SAM" id="MobiDB-lite"/>
    </source>
</evidence>
<accession>A0A1V3BWX1</accession>
<protein>
    <submittedName>
        <fullName evidence="6">Glycosyl transferase</fullName>
    </submittedName>
</protein>
<dbReference type="GO" id="GO:0016758">
    <property type="term" value="F:hexosyltransferase activity"/>
    <property type="evidence" value="ECO:0007669"/>
    <property type="project" value="TreeGrafter"/>
</dbReference>
<feature type="region of interest" description="Disordered" evidence="3">
    <location>
        <begin position="377"/>
        <end position="417"/>
    </location>
</feature>
<evidence type="ECO:0000259" key="4">
    <source>
        <dbReference type="Pfam" id="PF00534"/>
    </source>
</evidence>
<comment type="caution">
    <text evidence="6">The sequence shown here is derived from an EMBL/GenBank/DDBJ whole genome shotgun (WGS) entry which is preliminary data.</text>
</comment>
<evidence type="ECO:0000256" key="2">
    <source>
        <dbReference type="ARBA" id="ARBA00022679"/>
    </source>
</evidence>
<feature type="domain" description="Glycosyl transferase family 1" evidence="4">
    <location>
        <begin position="200"/>
        <end position="347"/>
    </location>
</feature>
<dbReference type="PANTHER" id="PTHR45947">
    <property type="entry name" value="SULFOQUINOVOSYL TRANSFERASE SQD2"/>
    <property type="match status" value="1"/>
</dbReference>
<dbReference type="EMBL" id="MCOK01000001">
    <property type="protein sequence ID" value="OOC52903.1"/>
    <property type="molecule type" value="Genomic_DNA"/>
</dbReference>
<dbReference type="GO" id="GO:1901137">
    <property type="term" value="P:carbohydrate derivative biosynthetic process"/>
    <property type="evidence" value="ECO:0007669"/>
    <property type="project" value="UniProtKB-ARBA"/>
</dbReference>
<dbReference type="SUPFAM" id="SSF53756">
    <property type="entry name" value="UDP-Glycosyltransferase/glycogen phosphorylase"/>
    <property type="match status" value="1"/>
</dbReference>
<dbReference type="AlphaFoldDB" id="A0A1V3BWX1"/>
<dbReference type="CDD" id="cd03814">
    <property type="entry name" value="GT4-like"/>
    <property type="match status" value="1"/>
</dbReference>
<sequence length="417" mass="45168">MSPTETRGPLRVAIVTESFLPQVNGVTNSVCRVVDLLAARGHEVLVLAPGPGPSSYAGFPVVRMPSMPLPFYRDFPVGLPARRTMTAAIRSFSPDVLHLASPALFGSAAVETARRWALPTVAVFQTDLPGFAGRHRVPGGEALWSLLRRTHAAVDRTLVPSSATMEALSARGFPRLDLWRRGVDTRLFDPARRDGELRRRLAPNGEAIVGYVGRLARDKRVDLLAHVARLRGIRLVVVGDGPERARLRRRLPDAVFTGQRTGGDLARLYASMDVFVHTGADETFCQSVQEALASGVPVVAPAAGGPLDLVVPEHNGLLYAPDSVRELRVAVGRLAHNREVRRRMAAGTRPSVEHRTWEAVGEQLLDHYRAVIAPSRELAERGTGADMVPASPGRSGRGRPEERTSTPPPSRGGRESS</sequence>
<dbReference type="Pfam" id="PF13439">
    <property type="entry name" value="Glyco_transf_4"/>
    <property type="match status" value="1"/>
</dbReference>
<dbReference type="OrthoDB" id="9802525at2"/>
<dbReference type="InterPro" id="IPR050194">
    <property type="entry name" value="Glycosyltransferase_grp1"/>
</dbReference>
<dbReference type="STRING" id="501010.NOSIN_02955"/>
<evidence type="ECO:0000313" key="6">
    <source>
        <dbReference type="EMBL" id="OOC52903.1"/>
    </source>
</evidence>
<keyword evidence="7" id="KW-1185">Reference proteome</keyword>
<evidence type="ECO:0000313" key="7">
    <source>
        <dbReference type="Proteomes" id="UP000189004"/>
    </source>
</evidence>
<reference evidence="7" key="1">
    <citation type="submission" date="2016-08" db="EMBL/GenBank/DDBJ databases">
        <authorList>
            <person name="Tokovenko B."/>
            <person name="Kalinowski J."/>
        </authorList>
    </citation>
    <scope>NUCLEOTIDE SEQUENCE [LARGE SCALE GENOMIC DNA]</scope>
    <source>
        <strain evidence="7">UTMC102</strain>
    </source>
</reference>
<evidence type="ECO:0000259" key="5">
    <source>
        <dbReference type="Pfam" id="PF13439"/>
    </source>
</evidence>
<proteinExistence type="predicted"/>
<keyword evidence="1" id="KW-0328">Glycosyltransferase</keyword>
<evidence type="ECO:0000256" key="1">
    <source>
        <dbReference type="ARBA" id="ARBA00022676"/>
    </source>
</evidence>